<evidence type="ECO:0000259" key="9">
    <source>
        <dbReference type="Pfam" id="PF13886"/>
    </source>
</evidence>
<dbReference type="Proteomes" id="UP000054928">
    <property type="component" value="Unassembled WGS sequence"/>
</dbReference>
<dbReference type="Pfam" id="PF13886">
    <property type="entry name" value="TM7S3_TM198"/>
    <property type="match status" value="1"/>
</dbReference>
<evidence type="ECO:0000256" key="3">
    <source>
        <dbReference type="ARBA" id="ARBA00022692"/>
    </source>
</evidence>
<dbReference type="OrthoDB" id="102260at2759"/>
<keyword evidence="8" id="KW-0732">Signal</keyword>
<dbReference type="PANTHER" id="PTHR31247">
    <property type="entry name" value="TRANSMEMBRANE PROTEIN 198 FAMILY MEMBER"/>
    <property type="match status" value="1"/>
</dbReference>
<accession>A0A0N7L5I7</accession>
<feature type="transmembrane region" description="Helical" evidence="7">
    <location>
        <begin position="139"/>
        <end position="159"/>
    </location>
</feature>
<sequence>MMSSNFIVLILALCLLSVYGHKRRSEYFPHHLHVEPGVAAEFAIFVGLSLCFYGFRLLRAIIFLSGFVVTGTFMSLALASVFGLGTWVLAASWISFFVFGVAGGCVALAFFPFGVFLVGSMFAYAITLSLPYQMLPIDLSAVLNGAIIVLGGMLGWLLVRHFTIIASSFVGAVSIIRGIGYFTGKYPTNEDIKCFYSHLEHSELWMSAIPKLWWAFLAAMFALLVTGVVKQYRDIDKHHNYNHIGRYNGWRSTPYISIP</sequence>
<name>A0A0N7L5I7_PLAHL</name>
<evidence type="ECO:0000256" key="7">
    <source>
        <dbReference type="SAM" id="Phobius"/>
    </source>
</evidence>
<feature type="transmembrane region" description="Helical" evidence="7">
    <location>
        <begin position="96"/>
        <end position="127"/>
    </location>
</feature>
<dbReference type="InterPro" id="IPR025256">
    <property type="entry name" value="TM7S3/TM198-like_dom"/>
</dbReference>
<evidence type="ECO:0000256" key="4">
    <source>
        <dbReference type="ARBA" id="ARBA00022989"/>
    </source>
</evidence>
<feature type="transmembrane region" description="Helical" evidence="7">
    <location>
        <begin position="212"/>
        <end position="229"/>
    </location>
</feature>
<feature type="signal peptide" evidence="8">
    <location>
        <begin position="1"/>
        <end position="20"/>
    </location>
</feature>
<dbReference type="PANTHER" id="PTHR31247:SF5">
    <property type="entry name" value="DUF4203 DOMAIN-CONTAINING PROTEIN"/>
    <property type="match status" value="1"/>
</dbReference>
<keyword evidence="5 7" id="KW-0472">Membrane</keyword>
<evidence type="ECO:0000256" key="8">
    <source>
        <dbReference type="SAM" id="SignalP"/>
    </source>
</evidence>
<keyword evidence="11" id="KW-1185">Reference proteome</keyword>
<evidence type="ECO:0000256" key="6">
    <source>
        <dbReference type="ARBA" id="ARBA00049737"/>
    </source>
</evidence>
<dbReference type="EMBL" id="CCYD01000553">
    <property type="protein sequence ID" value="CEG41587.1"/>
    <property type="molecule type" value="Genomic_DNA"/>
</dbReference>
<dbReference type="GeneID" id="36406978"/>
<evidence type="ECO:0000313" key="10">
    <source>
        <dbReference type="EMBL" id="CEG41587.1"/>
    </source>
</evidence>
<evidence type="ECO:0000256" key="5">
    <source>
        <dbReference type="ARBA" id="ARBA00023136"/>
    </source>
</evidence>
<dbReference type="InterPro" id="IPR040236">
    <property type="entry name" value="TMEM198"/>
</dbReference>
<comment type="similarity">
    <text evidence="2">Belongs to the TMEM198 family.</text>
</comment>
<evidence type="ECO:0000256" key="2">
    <source>
        <dbReference type="ARBA" id="ARBA00006244"/>
    </source>
</evidence>
<protein>
    <recommendedName>
        <fullName evidence="6">Transmembrane protein 198</fullName>
    </recommendedName>
</protein>
<feature type="transmembrane region" description="Helical" evidence="7">
    <location>
        <begin position="36"/>
        <end position="55"/>
    </location>
</feature>
<feature type="domain" description="TM7S3/TM198-like" evidence="9">
    <location>
        <begin position="42"/>
        <end position="232"/>
    </location>
</feature>
<feature type="chain" id="PRO_5006015070" description="Transmembrane protein 198" evidence="8">
    <location>
        <begin position="21"/>
        <end position="259"/>
    </location>
</feature>
<reference evidence="11" key="1">
    <citation type="submission" date="2014-09" db="EMBL/GenBank/DDBJ databases">
        <authorList>
            <person name="Sharma Rahul"/>
            <person name="Thines Marco"/>
        </authorList>
    </citation>
    <scope>NUCLEOTIDE SEQUENCE [LARGE SCALE GENOMIC DNA]</scope>
</reference>
<feature type="transmembrane region" description="Helical" evidence="7">
    <location>
        <begin position="62"/>
        <end position="90"/>
    </location>
</feature>
<dbReference type="OMA" id="AWISITA"/>
<comment type="subcellular location">
    <subcellularLocation>
        <location evidence="1">Membrane</location>
        <topology evidence="1">Multi-pass membrane protein</topology>
    </subcellularLocation>
</comment>
<dbReference type="RefSeq" id="XP_024577956.1">
    <property type="nucleotide sequence ID" value="XM_024727373.1"/>
</dbReference>
<evidence type="ECO:0000256" key="1">
    <source>
        <dbReference type="ARBA" id="ARBA00004141"/>
    </source>
</evidence>
<proteinExistence type="inferred from homology"/>
<keyword evidence="4 7" id="KW-1133">Transmembrane helix</keyword>
<dbReference type="AlphaFoldDB" id="A0A0N7L5I7"/>
<organism evidence="10 11">
    <name type="scientific">Plasmopara halstedii</name>
    <name type="common">Downy mildew of sunflower</name>
    <dbReference type="NCBI Taxonomy" id="4781"/>
    <lineage>
        <taxon>Eukaryota</taxon>
        <taxon>Sar</taxon>
        <taxon>Stramenopiles</taxon>
        <taxon>Oomycota</taxon>
        <taxon>Peronosporomycetes</taxon>
        <taxon>Peronosporales</taxon>
        <taxon>Peronosporaceae</taxon>
        <taxon>Plasmopara</taxon>
    </lineage>
</organism>
<keyword evidence="3 7" id="KW-0812">Transmembrane</keyword>
<evidence type="ECO:0000313" key="11">
    <source>
        <dbReference type="Proteomes" id="UP000054928"/>
    </source>
</evidence>
<dbReference type="GO" id="GO:0005886">
    <property type="term" value="C:plasma membrane"/>
    <property type="evidence" value="ECO:0007669"/>
    <property type="project" value="TreeGrafter"/>
</dbReference>